<sequence length="100" mass="10379">MALAHWCTSSTESWLIDVVWNGCLAEAEVALNSFHLHLKAAAAAVVVGLAGVVLLLPALMSDVVGVDVTEVAAAESWAVVGTAATVVGGLFKEESWELEC</sequence>
<evidence type="ECO:0000313" key="3">
    <source>
        <dbReference type="Proteomes" id="UP000017559"/>
    </source>
</evidence>
<gene>
    <name evidence="2" type="ORF">Moror_16975</name>
</gene>
<evidence type="ECO:0000256" key="1">
    <source>
        <dbReference type="SAM" id="Phobius"/>
    </source>
</evidence>
<keyword evidence="3" id="KW-1185">Reference proteome</keyword>
<dbReference type="KEGG" id="mrr:Moror_16975"/>
<keyword evidence="1" id="KW-0812">Transmembrane</keyword>
<name>V2WBM0_MONRO</name>
<reference evidence="2 3" key="1">
    <citation type="journal article" date="2014" name="BMC Genomics">
        <title>Genome and secretome analysis of the hemibiotrophic fungal pathogen, Moniliophthora roreri, which causes frosty pod rot disease of cacao: mechanisms of the biotrophic and necrotrophic phases.</title>
        <authorList>
            <person name="Meinhardt L.W."/>
            <person name="Costa G.G.L."/>
            <person name="Thomazella D.P.T."/>
            <person name="Teixeira P.J.P.L."/>
            <person name="Carazzolle M.F."/>
            <person name="Schuster S.C."/>
            <person name="Carlson J.E."/>
            <person name="Guiltinan M.J."/>
            <person name="Mieczkowski P."/>
            <person name="Farmer A."/>
            <person name="Ramaraj T."/>
            <person name="Crozier J."/>
            <person name="Davis R.E."/>
            <person name="Shao J."/>
            <person name="Melnick R.L."/>
            <person name="Pereira G.A.G."/>
            <person name="Bailey B.A."/>
        </authorList>
    </citation>
    <scope>NUCLEOTIDE SEQUENCE [LARGE SCALE GENOMIC DNA]</scope>
    <source>
        <strain evidence="2 3">MCA 2997</strain>
    </source>
</reference>
<protein>
    <submittedName>
        <fullName evidence="2">Uncharacterized protein</fullName>
    </submittedName>
</protein>
<proteinExistence type="predicted"/>
<evidence type="ECO:0000313" key="2">
    <source>
        <dbReference type="EMBL" id="ESK84193.1"/>
    </source>
</evidence>
<organism evidence="2 3">
    <name type="scientific">Moniliophthora roreri (strain MCA 2997)</name>
    <name type="common">Cocoa frosty pod rot fungus</name>
    <name type="synonym">Crinipellis roreri</name>
    <dbReference type="NCBI Taxonomy" id="1381753"/>
    <lineage>
        <taxon>Eukaryota</taxon>
        <taxon>Fungi</taxon>
        <taxon>Dikarya</taxon>
        <taxon>Basidiomycota</taxon>
        <taxon>Agaricomycotina</taxon>
        <taxon>Agaricomycetes</taxon>
        <taxon>Agaricomycetidae</taxon>
        <taxon>Agaricales</taxon>
        <taxon>Marasmiineae</taxon>
        <taxon>Marasmiaceae</taxon>
        <taxon>Moniliophthora</taxon>
    </lineage>
</organism>
<dbReference type="AlphaFoldDB" id="V2WBM0"/>
<dbReference type="Proteomes" id="UP000017559">
    <property type="component" value="Unassembled WGS sequence"/>
</dbReference>
<keyword evidence="1" id="KW-1133">Transmembrane helix</keyword>
<keyword evidence="1" id="KW-0472">Membrane</keyword>
<feature type="transmembrane region" description="Helical" evidence="1">
    <location>
        <begin position="40"/>
        <end position="60"/>
    </location>
</feature>
<accession>V2WBM0</accession>
<dbReference type="EMBL" id="AWSO01001354">
    <property type="protein sequence ID" value="ESK84193.1"/>
    <property type="molecule type" value="Genomic_DNA"/>
</dbReference>
<dbReference type="HOGENOM" id="CLU_2306803_0_0_1"/>
<comment type="caution">
    <text evidence="2">The sequence shown here is derived from an EMBL/GenBank/DDBJ whole genome shotgun (WGS) entry which is preliminary data.</text>
</comment>